<keyword evidence="3" id="KW-1185">Reference proteome</keyword>
<sequence length="80" mass="9009">MRPTFAFLALRRCIPFPGARLHSPLLSSQLAMSLIFSLPMFFAFVSRSLLPPPSPLLAVVLLFFYPPLPLSLVHSLEREK</sequence>
<keyword evidence="1" id="KW-0812">Transmembrane</keyword>
<keyword evidence="1" id="KW-1133">Transmembrane helix</keyword>
<dbReference type="Proteomes" id="UP000245768">
    <property type="component" value="Unassembled WGS sequence"/>
</dbReference>
<dbReference type="RefSeq" id="XP_025375638.1">
    <property type="nucleotide sequence ID" value="XM_025518169.1"/>
</dbReference>
<dbReference type="AlphaFoldDB" id="A0A316YFW3"/>
<accession>A0A316YFW3</accession>
<evidence type="ECO:0000313" key="2">
    <source>
        <dbReference type="EMBL" id="PWN88440.1"/>
    </source>
</evidence>
<dbReference type="InParanoid" id="A0A316YFW3"/>
<gene>
    <name evidence="2" type="ORF">FA10DRAFT_163428</name>
</gene>
<keyword evidence="1" id="KW-0472">Membrane</keyword>
<dbReference type="EMBL" id="KZ819638">
    <property type="protein sequence ID" value="PWN88440.1"/>
    <property type="molecule type" value="Genomic_DNA"/>
</dbReference>
<feature type="transmembrane region" description="Helical" evidence="1">
    <location>
        <begin position="56"/>
        <end position="76"/>
    </location>
</feature>
<evidence type="ECO:0000256" key="1">
    <source>
        <dbReference type="SAM" id="Phobius"/>
    </source>
</evidence>
<protein>
    <recommendedName>
        <fullName evidence="4">Transmembrane protein</fullName>
    </recommendedName>
</protein>
<dbReference type="GeneID" id="37040085"/>
<feature type="transmembrane region" description="Helical" evidence="1">
    <location>
        <begin position="25"/>
        <end position="44"/>
    </location>
</feature>
<name>A0A316YFW3_9BASI</name>
<evidence type="ECO:0008006" key="4">
    <source>
        <dbReference type="Google" id="ProtNLM"/>
    </source>
</evidence>
<reference evidence="2" key="1">
    <citation type="journal article" date="2018" name="Mol. Biol. Evol.">
        <title>Broad Genomic Sampling Reveals a Smut Pathogenic Ancestry of the Fungal Clade Ustilaginomycotina.</title>
        <authorList>
            <person name="Kijpornyongpan T."/>
            <person name="Mondo S.J."/>
            <person name="Barry K."/>
            <person name="Sandor L."/>
            <person name="Lee J."/>
            <person name="Lipzen A."/>
            <person name="Pangilinan J."/>
            <person name="LaButti K."/>
            <person name="Hainaut M."/>
            <person name="Henrissat B."/>
            <person name="Grigoriev I.V."/>
            <person name="Spatafora J.W."/>
            <person name="Aime M.C."/>
        </authorList>
    </citation>
    <scope>NUCLEOTIDE SEQUENCE [LARGE SCALE GENOMIC DNA]</scope>
    <source>
        <strain evidence="2">MCA 4198</strain>
    </source>
</reference>
<organism evidence="2 3">
    <name type="scientific">Acaromyces ingoldii</name>
    <dbReference type="NCBI Taxonomy" id="215250"/>
    <lineage>
        <taxon>Eukaryota</taxon>
        <taxon>Fungi</taxon>
        <taxon>Dikarya</taxon>
        <taxon>Basidiomycota</taxon>
        <taxon>Ustilaginomycotina</taxon>
        <taxon>Exobasidiomycetes</taxon>
        <taxon>Exobasidiales</taxon>
        <taxon>Cryptobasidiaceae</taxon>
        <taxon>Acaromyces</taxon>
    </lineage>
</organism>
<evidence type="ECO:0000313" key="3">
    <source>
        <dbReference type="Proteomes" id="UP000245768"/>
    </source>
</evidence>
<proteinExistence type="predicted"/>